<dbReference type="AlphaFoldDB" id="W2SY31"/>
<keyword evidence="3" id="KW-1185">Reference proteome</keyword>
<accession>W2SY31</accession>
<evidence type="ECO:0000313" key="2">
    <source>
        <dbReference type="EMBL" id="ETN73766.1"/>
    </source>
</evidence>
<dbReference type="EMBL" id="KI660417">
    <property type="protein sequence ID" value="ETN73766.1"/>
    <property type="molecule type" value="Genomic_DNA"/>
</dbReference>
<gene>
    <name evidence="2" type="ORF">NECAME_13438</name>
</gene>
<organism evidence="2 3">
    <name type="scientific">Necator americanus</name>
    <name type="common">Human hookworm</name>
    <dbReference type="NCBI Taxonomy" id="51031"/>
    <lineage>
        <taxon>Eukaryota</taxon>
        <taxon>Metazoa</taxon>
        <taxon>Ecdysozoa</taxon>
        <taxon>Nematoda</taxon>
        <taxon>Chromadorea</taxon>
        <taxon>Rhabditida</taxon>
        <taxon>Rhabditina</taxon>
        <taxon>Rhabditomorpha</taxon>
        <taxon>Strongyloidea</taxon>
        <taxon>Ancylostomatidae</taxon>
        <taxon>Bunostominae</taxon>
        <taxon>Necator</taxon>
    </lineage>
</organism>
<protein>
    <submittedName>
        <fullName evidence="2">Uncharacterized protein</fullName>
    </submittedName>
</protein>
<evidence type="ECO:0000313" key="3">
    <source>
        <dbReference type="Proteomes" id="UP000053676"/>
    </source>
</evidence>
<evidence type="ECO:0000256" key="1">
    <source>
        <dbReference type="SAM" id="MobiDB-lite"/>
    </source>
</evidence>
<proteinExistence type="predicted"/>
<dbReference type="KEGG" id="nai:NECAME_13438"/>
<name>W2SY31_NECAM</name>
<feature type="region of interest" description="Disordered" evidence="1">
    <location>
        <begin position="1"/>
        <end position="49"/>
    </location>
</feature>
<feature type="region of interest" description="Disordered" evidence="1">
    <location>
        <begin position="65"/>
        <end position="87"/>
    </location>
</feature>
<dbReference type="Proteomes" id="UP000053676">
    <property type="component" value="Unassembled WGS sequence"/>
</dbReference>
<sequence>MLSGRMLSGAAAGEAADQPLDGPTGISHAGDRGKIPTHRGKSQMQSERRRFYRVVSMEFADKEEALKPREAGENSPGHREGTIKMWY</sequence>
<reference evidence="3" key="1">
    <citation type="journal article" date="2014" name="Nat. Genet.">
        <title>Genome of the human hookworm Necator americanus.</title>
        <authorList>
            <person name="Tang Y.T."/>
            <person name="Gao X."/>
            <person name="Rosa B.A."/>
            <person name="Abubucker S."/>
            <person name="Hallsworth-Pepin K."/>
            <person name="Martin J."/>
            <person name="Tyagi R."/>
            <person name="Heizer E."/>
            <person name="Zhang X."/>
            <person name="Bhonagiri-Palsikar V."/>
            <person name="Minx P."/>
            <person name="Warren W.C."/>
            <person name="Wang Q."/>
            <person name="Zhan B."/>
            <person name="Hotez P.J."/>
            <person name="Sternberg P.W."/>
            <person name="Dougall A."/>
            <person name="Gaze S.T."/>
            <person name="Mulvenna J."/>
            <person name="Sotillo J."/>
            <person name="Ranganathan S."/>
            <person name="Rabelo E.M."/>
            <person name="Wilson R.K."/>
            <person name="Felgner P.L."/>
            <person name="Bethony J."/>
            <person name="Hawdon J.M."/>
            <person name="Gasser R.B."/>
            <person name="Loukas A."/>
            <person name="Mitreva M."/>
        </authorList>
    </citation>
    <scope>NUCLEOTIDE SEQUENCE [LARGE SCALE GENOMIC DNA]</scope>
</reference>